<reference evidence="5" key="1">
    <citation type="journal article" date="2014" name="Nat. Genet.">
        <title>Genome of the human hookworm Necator americanus.</title>
        <authorList>
            <person name="Tang Y.T."/>
            <person name="Gao X."/>
            <person name="Rosa B.A."/>
            <person name="Abubucker S."/>
            <person name="Hallsworth-Pepin K."/>
            <person name="Martin J."/>
            <person name="Tyagi R."/>
            <person name="Heizer E."/>
            <person name="Zhang X."/>
            <person name="Bhonagiri-Palsikar V."/>
            <person name="Minx P."/>
            <person name="Warren W.C."/>
            <person name="Wang Q."/>
            <person name="Zhan B."/>
            <person name="Hotez P.J."/>
            <person name="Sternberg P.W."/>
            <person name="Dougall A."/>
            <person name="Gaze S.T."/>
            <person name="Mulvenna J."/>
            <person name="Sotillo J."/>
            <person name="Ranganathan S."/>
            <person name="Rabelo E.M."/>
            <person name="Wilson R.K."/>
            <person name="Felgner P.L."/>
            <person name="Bethony J."/>
            <person name="Hawdon J.M."/>
            <person name="Gasser R.B."/>
            <person name="Loukas A."/>
            <person name="Mitreva M."/>
        </authorList>
    </citation>
    <scope>NUCLEOTIDE SEQUENCE [LARGE SCALE GENOMIC DNA]</scope>
</reference>
<dbReference type="KEGG" id="nai:NECAME_04101"/>
<dbReference type="EMBL" id="KI660376">
    <property type="protein sequence ID" value="ETN74236.1"/>
    <property type="molecule type" value="Genomic_DNA"/>
</dbReference>
<dbReference type="OrthoDB" id="5920234at2759"/>
<organism evidence="4 5">
    <name type="scientific">Necator americanus</name>
    <name type="common">Human hookworm</name>
    <dbReference type="NCBI Taxonomy" id="51031"/>
    <lineage>
        <taxon>Eukaryota</taxon>
        <taxon>Metazoa</taxon>
        <taxon>Ecdysozoa</taxon>
        <taxon>Nematoda</taxon>
        <taxon>Chromadorea</taxon>
        <taxon>Rhabditida</taxon>
        <taxon>Rhabditina</taxon>
        <taxon>Rhabditomorpha</taxon>
        <taxon>Strongyloidea</taxon>
        <taxon>Ancylostomatidae</taxon>
        <taxon>Bunostominae</taxon>
        <taxon>Necator</taxon>
    </lineage>
</organism>
<dbReference type="InterPro" id="IPR003582">
    <property type="entry name" value="ShKT_dom"/>
</dbReference>
<feature type="signal peptide" evidence="2">
    <location>
        <begin position="1"/>
        <end position="18"/>
    </location>
</feature>
<evidence type="ECO:0000259" key="3">
    <source>
        <dbReference type="PROSITE" id="PS51670"/>
    </source>
</evidence>
<dbReference type="Pfam" id="PF01549">
    <property type="entry name" value="ShK"/>
    <property type="match status" value="1"/>
</dbReference>
<keyword evidence="2" id="KW-0732">Signal</keyword>
<dbReference type="SMART" id="SM00254">
    <property type="entry name" value="ShKT"/>
    <property type="match status" value="1"/>
</dbReference>
<feature type="chain" id="PRO_5004824715" evidence="2">
    <location>
        <begin position="19"/>
        <end position="78"/>
    </location>
</feature>
<comment type="caution">
    <text evidence="1">Lacks conserved residue(s) required for the propagation of feature annotation.</text>
</comment>
<dbReference type="Proteomes" id="UP000053676">
    <property type="component" value="Unassembled WGS sequence"/>
</dbReference>
<evidence type="ECO:0000256" key="2">
    <source>
        <dbReference type="SAM" id="SignalP"/>
    </source>
</evidence>
<feature type="domain" description="ShKT" evidence="3">
    <location>
        <begin position="30"/>
        <end position="64"/>
    </location>
</feature>
<evidence type="ECO:0000256" key="1">
    <source>
        <dbReference type="PROSITE-ProRule" id="PRU01005"/>
    </source>
</evidence>
<evidence type="ECO:0000313" key="5">
    <source>
        <dbReference type="Proteomes" id="UP000053676"/>
    </source>
</evidence>
<dbReference type="AlphaFoldDB" id="W2SZ47"/>
<keyword evidence="1" id="KW-1015">Disulfide bond</keyword>
<sequence>MRALLAVILLLPAGGGQQQFRNCAGPGGACCDTHRFCAFWARNNECVKNPGWMRPNCQLSCRVCNPNTVTTQTLGKLQ</sequence>
<evidence type="ECO:0000313" key="4">
    <source>
        <dbReference type="EMBL" id="ETN74236.1"/>
    </source>
</evidence>
<keyword evidence="5" id="KW-1185">Reference proteome</keyword>
<gene>
    <name evidence="4" type="ORF">NECAME_04101</name>
</gene>
<feature type="disulfide bond" evidence="1">
    <location>
        <begin position="30"/>
        <end position="64"/>
    </location>
</feature>
<protein>
    <submittedName>
        <fullName evidence="4">ShTK domain protein</fullName>
    </submittedName>
</protein>
<proteinExistence type="predicted"/>
<dbReference type="PROSITE" id="PS51670">
    <property type="entry name" value="SHKT"/>
    <property type="match status" value="1"/>
</dbReference>
<name>W2SZ47_NECAM</name>
<accession>W2SZ47</accession>